<dbReference type="EMBL" id="SBJO01000127">
    <property type="protein sequence ID" value="KAF9762820.1"/>
    <property type="molecule type" value="Genomic_DNA"/>
</dbReference>
<evidence type="ECO:0000256" key="2">
    <source>
        <dbReference type="ARBA" id="ARBA00004496"/>
    </source>
</evidence>
<comment type="caution">
    <text evidence="11">The sequence shown here is derived from an EMBL/GenBank/DDBJ whole genome shotgun (WGS) entry which is preliminary data.</text>
</comment>
<keyword evidence="12" id="KW-1185">Reference proteome</keyword>
<evidence type="ECO:0000256" key="4">
    <source>
        <dbReference type="ARBA" id="ARBA00016065"/>
    </source>
</evidence>
<comment type="subcellular location">
    <subcellularLocation>
        <location evidence="1">Chromosome</location>
    </subcellularLocation>
    <subcellularLocation>
        <location evidence="2">Cytoplasm</location>
    </subcellularLocation>
</comment>
<reference evidence="11 12" key="1">
    <citation type="journal article" date="2020" name="Genome Biol. Evol.">
        <title>Comparative genomics of strictly vertically transmitted, feminizing microsporidia endosymbionts of amphipod crustaceans.</title>
        <authorList>
            <person name="Cormier A."/>
            <person name="Chebbi M.A."/>
            <person name="Giraud I."/>
            <person name="Wattier R."/>
            <person name="Teixeira M."/>
            <person name="Gilbert C."/>
            <person name="Rigaud T."/>
            <person name="Cordaux R."/>
        </authorList>
    </citation>
    <scope>NUCLEOTIDE SEQUENCE [LARGE SCALE GENOMIC DNA]</scope>
    <source>
        <strain evidence="11 12">Ou3-Ou53</strain>
    </source>
</reference>
<evidence type="ECO:0000256" key="6">
    <source>
        <dbReference type="ARBA" id="ARBA00022490"/>
    </source>
</evidence>
<name>A0A9P6KYW2_9MICR</name>
<protein>
    <recommendedName>
        <fullName evidence="4">Condensin complex subunit 2</fullName>
    </recommendedName>
</protein>
<sequence length="445" mass="51633">MANDDLSSWLKVAAENKITIKNTWKSTLIEHFTDIKQFKEMQGINFQKASCTLDGCVKVYSTRVDDISEEALKLLDGFSIEEETKKKSSKRRGTSTLEKCPANLNIRTASNALFRDPRFTSISKQTESTLMLSSLDISLDGVFRLSMDQECRNIILCNYQIDLYNCEDKLICPNLDTGAELLPQLEEEQIMEEQILEDNLQLDQDFDDLIFDGSIGEDSQQKTPVYKETPFSYFKGWGGPSQWKIRSRRAQKQQPTQKPKEKFFIDFFESLDVNKIIETGDTLFNQVEIQKRKEKIHNLPEDFNFEMDDLFNFNLLDRSFRRKQHVEIIHNDISVLVENTPLPVEEPIDETFIDLQKDANKDVVLPYKKEQKKVDIKKLKQNIFTTLKNRDNVKLSDICHEVPRMYNDKEGKDISVHFCIVSLLHLAHENNLLLEESGSDIVVHK</sequence>
<evidence type="ECO:0000313" key="12">
    <source>
        <dbReference type="Proteomes" id="UP000740883"/>
    </source>
</evidence>
<accession>A0A9P6KYW2</accession>
<dbReference type="PANTHER" id="PTHR13108">
    <property type="entry name" value="CONDENSIN COMPLEX SUBUNIT 2"/>
    <property type="match status" value="1"/>
</dbReference>
<dbReference type="GO" id="GO:0003682">
    <property type="term" value="F:chromatin binding"/>
    <property type="evidence" value="ECO:0007669"/>
    <property type="project" value="TreeGrafter"/>
</dbReference>
<keyword evidence="8" id="KW-0498">Mitosis</keyword>
<comment type="similarity">
    <text evidence="3">Belongs to the CND2 (condensin subunit 2) family.</text>
</comment>
<dbReference type="GO" id="GO:0051301">
    <property type="term" value="P:cell division"/>
    <property type="evidence" value="ECO:0007669"/>
    <property type="project" value="UniProtKB-KW"/>
</dbReference>
<keyword evidence="5" id="KW-0158">Chromosome</keyword>
<keyword evidence="9" id="KW-0226">DNA condensation</keyword>
<keyword evidence="10" id="KW-0131">Cell cycle</keyword>
<dbReference type="GO" id="GO:0005737">
    <property type="term" value="C:cytoplasm"/>
    <property type="evidence" value="ECO:0007669"/>
    <property type="project" value="UniProtKB-SubCell"/>
</dbReference>
<keyword evidence="7" id="KW-0132">Cell division</keyword>
<evidence type="ECO:0000313" key="11">
    <source>
        <dbReference type="EMBL" id="KAF9762820.1"/>
    </source>
</evidence>
<evidence type="ECO:0000256" key="1">
    <source>
        <dbReference type="ARBA" id="ARBA00004286"/>
    </source>
</evidence>
<organism evidence="11 12">
    <name type="scientific">Nosema granulosis</name>
    <dbReference type="NCBI Taxonomy" id="83296"/>
    <lineage>
        <taxon>Eukaryota</taxon>
        <taxon>Fungi</taxon>
        <taxon>Fungi incertae sedis</taxon>
        <taxon>Microsporidia</taxon>
        <taxon>Nosematidae</taxon>
        <taxon>Nosema</taxon>
    </lineage>
</organism>
<proteinExistence type="inferred from homology"/>
<evidence type="ECO:0000256" key="9">
    <source>
        <dbReference type="ARBA" id="ARBA00023067"/>
    </source>
</evidence>
<evidence type="ECO:0000256" key="7">
    <source>
        <dbReference type="ARBA" id="ARBA00022618"/>
    </source>
</evidence>
<evidence type="ECO:0000256" key="10">
    <source>
        <dbReference type="ARBA" id="ARBA00023306"/>
    </source>
</evidence>
<evidence type="ECO:0000256" key="5">
    <source>
        <dbReference type="ARBA" id="ARBA00022454"/>
    </source>
</evidence>
<dbReference type="Proteomes" id="UP000740883">
    <property type="component" value="Unassembled WGS sequence"/>
</dbReference>
<dbReference type="GO" id="GO:0007076">
    <property type="term" value="P:mitotic chromosome condensation"/>
    <property type="evidence" value="ECO:0007669"/>
    <property type="project" value="InterPro"/>
</dbReference>
<dbReference type="InterPro" id="IPR022816">
    <property type="entry name" value="Condensin_barren_su2"/>
</dbReference>
<dbReference type="OrthoDB" id="362021at2759"/>
<dbReference type="GO" id="GO:0000796">
    <property type="term" value="C:condensin complex"/>
    <property type="evidence" value="ECO:0007669"/>
    <property type="project" value="InterPro"/>
</dbReference>
<keyword evidence="6" id="KW-0963">Cytoplasm</keyword>
<dbReference type="Pfam" id="PF05786">
    <property type="entry name" value="Cnd2"/>
    <property type="match status" value="3"/>
</dbReference>
<gene>
    <name evidence="11" type="primary">cnd2</name>
    <name evidence="11" type="ORF">NGRA_1719</name>
</gene>
<evidence type="ECO:0000256" key="8">
    <source>
        <dbReference type="ARBA" id="ARBA00022776"/>
    </source>
</evidence>
<dbReference type="AlphaFoldDB" id="A0A9P6KYW2"/>
<dbReference type="PANTHER" id="PTHR13108:SF9">
    <property type="entry name" value="CONDENSIN COMPLEX SUBUNIT 2"/>
    <property type="match status" value="1"/>
</dbReference>
<evidence type="ECO:0000256" key="3">
    <source>
        <dbReference type="ARBA" id="ARBA00009471"/>
    </source>
</evidence>